<sequence length="99" mass="11635">MKLKVDCDSPLLQYTLEYFLKDYLNENGIIITDNPEKNGIIIGKDIKKPFTKTSLLLQLEKILNIKNVKTESFDEKLDFLLEDFKNKLIKLIKEHYGKE</sequence>
<comment type="caution">
    <text evidence="1">The sequence shown here is derived from an EMBL/GenBank/DDBJ whole genome shotgun (WGS) entry which is preliminary data.</text>
</comment>
<keyword evidence="2" id="KW-1185">Reference proteome</keyword>
<evidence type="ECO:0000313" key="2">
    <source>
        <dbReference type="Proteomes" id="UP000217944"/>
    </source>
</evidence>
<reference evidence="1 2" key="1">
    <citation type="journal article" date="2017" name="Syst. Appl. Microbiol.">
        <title>Lebetimonas natsushimae sp. nov., a novel strictly anaerobic, moderately thermophilic chemoautotroph isolated from a deep-sea hydrothermal vent polychaete nest in the Mid-Okinawa Trough.</title>
        <authorList>
            <person name="Nagata R."/>
            <person name="Takaki Y."/>
            <person name="Tame A."/>
            <person name="Nunoura T."/>
            <person name="Muto H."/>
            <person name="Mino S."/>
            <person name="Sawayama S."/>
            <person name="Takai K."/>
            <person name="Nakagawa S."/>
        </authorList>
    </citation>
    <scope>NUCLEOTIDE SEQUENCE [LARGE SCALE GENOMIC DNA]</scope>
    <source>
        <strain evidence="1 2">HS1857</strain>
    </source>
</reference>
<protein>
    <submittedName>
        <fullName evidence="1">Uncharacterized protein</fullName>
    </submittedName>
</protein>
<evidence type="ECO:0000313" key="1">
    <source>
        <dbReference type="EMBL" id="GAX87219.1"/>
    </source>
</evidence>
<accession>A0A292YCL2</accession>
<gene>
    <name evidence="1" type="ORF">LNAT_P0514</name>
</gene>
<dbReference type="AlphaFoldDB" id="A0A292YCL2"/>
<dbReference type="EMBL" id="BDME01000001">
    <property type="protein sequence ID" value="GAX87219.1"/>
    <property type="molecule type" value="Genomic_DNA"/>
</dbReference>
<proteinExistence type="predicted"/>
<organism evidence="1 2">
    <name type="scientific">Lebetimonas natsushimae</name>
    <dbReference type="NCBI Taxonomy" id="1936991"/>
    <lineage>
        <taxon>Bacteria</taxon>
        <taxon>Pseudomonadati</taxon>
        <taxon>Campylobacterota</taxon>
        <taxon>Epsilonproteobacteria</taxon>
        <taxon>Nautiliales</taxon>
        <taxon>Nautiliaceae</taxon>
        <taxon>Lebetimonas</taxon>
    </lineage>
</organism>
<dbReference type="OrthoDB" id="5361883at2"/>
<name>A0A292YCL2_9BACT</name>
<dbReference type="Proteomes" id="UP000217944">
    <property type="component" value="Unassembled WGS sequence"/>
</dbReference>
<dbReference type="RefSeq" id="WP_096258367.1">
    <property type="nucleotide sequence ID" value="NZ_BDME01000001.1"/>
</dbReference>